<dbReference type="AlphaFoldDB" id="A0A0G0ASF8"/>
<name>A0A0G0ASF8_9BACT</name>
<evidence type="ECO:0000313" key="2">
    <source>
        <dbReference type="EMBL" id="KKP60028.1"/>
    </source>
</evidence>
<dbReference type="Pfam" id="PF12705">
    <property type="entry name" value="PDDEXK_1"/>
    <property type="match status" value="1"/>
</dbReference>
<dbReference type="Proteomes" id="UP000034176">
    <property type="component" value="Unassembled WGS sequence"/>
</dbReference>
<accession>A0A0G0ASF8</accession>
<protein>
    <recommendedName>
        <fullName evidence="1">PD-(D/E)XK endonuclease-like domain-containing protein</fullName>
    </recommendedName>
</protein>
<evidence type="ECO:0000313" key="3">
    <source>
        <dbReference type="Proteomes" id="UP000034176"/>
    </source>
</evidence>
<feature type="domain" description="PD-(D/E)XK endonuclease-like" evidence="1">
    <location>
        <begin position="11"/>
        <end position="235"/>
    </location>
</feature>
<dbReference type="Gene3D" id="3.90.320.10">
    <property type="match status" value="1"/>
</dbReference>
<dbReference type="STRING" id="1618434.UR52_C0001G0108"/>
<dbReference type="SUPFAM" id="SSF52980">
    <property type="entry name" value="Restriction endonuclease-like"/>
    <property type="match status" value="1"/>
</dbReference>
<comment type="caution">
    <text evidence="2">The sequence shown here is derived from an EMBL/GenBank/DDBJ whole genome shotgun (WGS) entry which is preliminary data.</text>
</comment>
<dbReference type="InterPro" id="IPR011604">
    <property type="entry name" value="PDDEXK-like_dom_sf"/>
</dbReference>
<dbReference type="InterPro" id="IPR038726">
    <property type="entry name" value="PDDEXK_AddAB-type"/>
</dbReference>
<gene>
    <name evidence="2" type="ORF">UR52_C0001G0108</name>
</gene>
<proteinExistence type="predicted"/>
<reference evidence="2 3" key="1">
    <citation type="journal article" date="2015" name="Nature">
        <title>rRNA introns, odd ribosomes, and small enigmatic genomes across a large radiation of phyla.</title>
        <authorList>
            <person name="Brown C.T."/>
            <person name="Hug L.A."/>
            <person name="Thomas B.C."/>
            <person name="Sharon I."/>
            <person name="Castelle C.J."/>
            <person name="Singh A."/>
            <person name="Wilkins M.J."/>
            <person name="Williams K.H."/>
            <person name="Banfield J.F."/>
        </authorList>
    </citation>
    <scope>NUCLEOTIDE SEQUENCE [LARGE SCALE GENOMIC DNA]</scope>
</reference>
<evidence type="ECO:0000259" key="1">
    <source>
        <dbReference type="Pfam" id="PF12705"/>
    </source>
</evidence>
<dbReference type="EMBL" id="LBPN01000001">
    <property type="protein sequence ID" value="KKP60028.1"/>
    <property type="molecule type" value="Genomic_DNA"/>
</dbReference>
<dbReference type="InterPro" id="IPR011335">
    <property type="entry name" value="Restrct_endonuc-II-like"/>
</dbReference>
<sequence length="275" mass="32230">MIRDKYSATWVSYSSITDYLKCPRSYFLKNIYKDPQNRRKMQIVKPALILGQVVHEVIEQLSILPSQERFKESLIDRFNNEFAKFTGKRGGFSSEKEEKKYLDRGFTMMKRLNKNPGPIAKKIIKIRQELPNIWLDENENIILCGKIDWLEYFPESDSVGILDFKTGKSDEDPESLQLRIYHLLAKNIQKRNVTQASYWYLDRDDEPMKVKLPELVEAKHDILEIAKKIELARKLEHFICKKKDGCFACLPYEDILLGKGEHVGTNEFGQDIYVI</sequence>
<dbReference type="PATRIC" id="fig|1618434.3.peg.109"/>
<organism evidence="2 3">
    <name type="scientific">Candidatus Gottesmanbacteria bacterium GW2011_GWA1_34_13</name>
    <dbReference type="NCBI Taxonomy" id="1618434"/>
    <lineage>
        <taxon>Bacteria</taxon>
        <taxon>Candidatus Gottesmaniibacteriota</taxon>
    </lineage>
</organism>